<dbReference type="Gene3D" id="3.90.176.10">
    <property type="entry name" value="Toxin ADP-ribosyltransferase, Chain A, domain 1"/>
    <property type="match status" value="1"/>
</dbReference>
<dbReference type="Proteomes" id="UP000677218">
    <property type="component" value="Unassembled WGS sequence"/>
</dbReference>
<accession>A0A916QHW5</accession>
<dbReference type="InterPro" id="IPR006528">
    <property type="entry name" value="Phage_head_morphogenesis_dom"/>
</dbReference>
<evidence type="ECO:0000313" key="3">
    <source>
        <dbReference type="Proteomes" id="UP000677218"/>
    </source>
</evidence>
<keyword evidence="3" id="KW-1185">Reference proteome</keyword>
<evidence type="ECO:0000313" key="2">
    <source>
        <dbReference type="EMBL" id="GFZ27249.1"/>
    </source>
</evidence>
<name>A0A916QHW5_9LACO</name>
<comment type="caution">
    <text evidence="2">The sequence shown here is derived from an EMBL/GenBank/DDBJ whole genome shotgun (WGS) entry which is preliminary data.</text>
</comment>
<protein>
    <recommendedName>
        <fullName evidence="1">Phage head morphogenesis domain-containing protein</fullName>
    </recommendedName>
</protein>
<dbReference type="NCBIfam" id="TIGR01641">
    <property type="entry name" value="phageSPP1_gp7"/>
    <property type="match status" value="1"/>
</dbReference>
<proteinExistence type="predicted"/>
<feature type="domain" description="Phage head morphogenesis" evidence="1">
    <location>
        <begin position="124"/>
        <end position="231"/>
    </location>
</feature>
<reference evidence="2" key="1">
    <citation type="submission" date="2020-08" db="EMBL/GenBank/DDBJ databases">
        <title>Taxonomic study for Lactobacillus species isolated from hardwood bark.</title>
        <authorList>
            <person name="Tohno M."/>
            <person name="Tanizawa Y."/>
        </authorList>
    </citation>
    <scope>NUCLEOTIDE SEQUENCE</scope>
    <source>
        <strain evidence="2">B40</strain>
    </source>
</reference>
<organism evidence="2 3">
    <name type="scientific">Lactobacillus corticis</name>
    <dbReference type="NCBI Taxonomy" id="2201249"/>
    <lineage>
        <taxon>Bacteria</taxon>
        <taxon>Bacillati</taxon>
        <taxon>Bacillota</taxon>
        <taxon>Bacilli</taxon>
        <taxon>Lactobacillales</taxon>
        <taxon>Lactobacillaceae</taxon>
        <taxon>Lactobacillus</taxon>
    </lineage>
</organism>
<dbReference type="EMBL" id="BMAY01000007">
    <property type="protein sequence ID" value="GFZ27249.1"/>
    <property type="molecule type" value="Genomic_DNA"/>
</dbReference>
<dbReference type="AlphaFoldDB" id="A0A916QHW5"/>
<sequence>MPKTKKEPCLFTWFFLQLHILYNRQFLAKINTRQLCRVFIGHYTRVTLPDFKVLVETKITDKVYSDYLAEMKRQAGILGSTTKNASWSSKGLIDQTTASINVGAFSKNVWANIDVLKARLDGLVATAMIRGDNPREMIKYLKPLVKKTVSDARYAAERIARTESARAQHLAQIEFLKKNGYKYCKWYAESGACKVCREIASSNSGGNLPEGIYEVDDCPDKPVHPNCRCSVGAYWLDDGSNNKTIKDDEQWAMNNYVGFDSYMLNYAMRNDEPLNPYQKKMVEGIDSALKKLPLYRSEKPLYRSFSDSLGKKTIGPIDTRYCQLWFLS</sequence>
<evidence type="ECO:0000259" key="1">
    <source>
        <dbReference type="Pfam" id="PF04233"/>
    </source>
</evidence>
<dbReference type="Pfam" id="PF04233">
    <property type="entry name" value="Phage_Mu_F"/>
    <property type="match status" value="1"/>
</dbReference>
<gene>
    <name evidence="2" type="ORF">LCB40_11290</name>
</gene>
<dbReference type="RefSeq" id="WP_246487329.1">
    <property type="nucleotide sequence ID" value="NZ_BMAY01000007.1"/>
</dbReference>
<dbReference type="SUPFAM" id="SSF56399">
    <property type="entry name" value="ADP-ribosylation"/>
    <property type="match status" value="1"/>
</dbReference>